<organism evidence="1 2">
    <name type="scientific">Segatella copri</name>
    <dbReference type="NCBI Taxonomy" id="165179"/>
    <lineage>
        <taxon>Bacteria</taxon>
        <taxon>Pseudomonadati</taxon>
        <taxon>Bacteroidota</taxon>
        <taxon>Bacteroidia</taxon>
        <taxon>Bacteroidales</taxon>
        <taxon>Prevotellaceae</taxon>
        <taxon>Segatella</taxon>
    </lineage>
</organism>
<comment type="caution">
    <text evidence="1">The sequence shown here is derived from an EMBL/GenBank/DDBJ whole genome shotgun (WGS) entry which is preliminary data.</text>
</comment>
<name>A0A646HTB6_9BACT</name>
<protein>
    <submittedName>
        <fullName evidence="1">Uncharacterized protein</fullName>
    </submittedName>
</protein>
<dbReference type="EMBL" id="VZBQ01000119">
    <property type="protein sequence ID" value="MQN90291.1"/>
    <property type="molecule type" value="Genomic_DNA"/>
</dbReference>
<dbReference type="Proteomes" id="UP000420635">
    <property type="component" value="Unassembled WGS sequence"/>
</dbReference>
<reference evidence="2" key="1">
    <citation type="submission" date="2019-09" db="EMBL/GenBank/DDBJ databases">
        <title>Distinct polysaccharide growth profiles of human intestinal Prevotella copri isolates.</title>
        <authorList>
            <person name="Fehlner-Peach H."/>
            <person name="Magnabosco C."/>
            <person name="Raghavan V."/>
            <person name="Scher J.U."/>
            <person name="Tett A."/>
            <person name="Cox L.M."/>
            <person name="Gottsegen C."/>
            <person name="Watters A."/>
            <person name="Wiltshire- Gordon J.D."/>
            <person name="Segata N."/>
            <person name="Bonneau R."/>
            <person name="Littman D.R."/>
        </authorList>
    </citation>
    <scope>NUCLEOTIDE SEQUENCE [LARGE SCALE GENOMIC DNA]</scope>
    <source>
        <strain evidence="2">iP54</strain>
    </source>
</reference>
<dbReference type="RefSeq" id="WP_153114325.1">
    <property type="nucleotide sequence ID" value="NZ_VZAS01000202.1"/>
</dbReference>
<gene>
    <name evidence="1" type="ORF">F7D59_10670</name>
</gene>
<sequence length="402" mass="45398">MKRTLLVSAFAVMALAASAQISEVTKVKGDGFDFIPKGLTTTGVITPYSTIGVENNSSNQTPEFTVYDASFNVEKTFQYDPRVFKSNLVPMKALADFKTKKVVKEGYEKAYWDKVDGVYGYDGFETPITTMDEFKAAVTKLIGDGEQVYFTDYKGNFAFYNKYDRPETFGGNDSIYVSERYSYYNPSDNKLYNVDGLTRLVEVDMSKLAWKVDDSREGSEITQQERIMQTEVYDFDANYNEDSYVYLTQNVFNNDDKYEFLVECYRQVSQPEASANSLMINGIENGKLVLCQDVPDKYYESYIAVKNEDGKELFTIPNGNNGKDLSIYRMNGKIYIGNSEYLGNGETQYVIYLLDNTGTGITELARTNVVKSAKTFNMAGMKVGKNAKGIVILQGGKKYFNK</sequence>
<accession>A0A646HTB6</accession>
<proteinExistence type="predicted"/>
<evidence type="ECO:0000313" key="1">
    <source>
        <dbReference type="EMBL" id="MQN90291.1"/>
    </source>
</evidence>
<dbReference type="AlphaFoldDB" id="A0A646HTB6"/>
<evidence type="ECO:0000313" key="2">
    <source>
        <dbReference type="Proteomes" id="UP000420635"/>
    </source>
</evidence>